<evidence type="ECO:0000313" key="2">
    <source>
        <dbReference type="Proteomes" id="UP000326921"/>
    </source>
</evidence>
<dbReference type="RefSeq" id="WP_153512596.1">
    <property type="nucleotide sequence ID" value="NZ_CP045652.1"/>
</dbReference>
<organism evidence="1 2">
    <name type="scientific">Sphingobacterium zhuxiongii</name>
    <dbReference type="NCBI Taxonomy" id="2662364"/>
    <lineage>
        <taxon>Bacteria</taxon>
        <taxon>Pseudomonadati</taxon>
        <taxon>Bacteroidota</taxon>
        <taxon>Sphingobacteriia</taxon>
        <taxon>Sphingobacteriales</taxon>
        <taxon>Sphingobacteriaceae</taxon>
        <taxon>Sphingobacterium</taxon>
    </lineage>
</organism>
<dbReference type="KEGG" id="sphe:GFH32_16210"/>
<keyword evidence="2" id="KW-1185">Reference proteome</keyword>
<dbReference type="AlphaFoldDB" id="A0A5Q0QET2"/>
<proteinExistence type="predicted"/>
<sequence length="72" mass="8187">MESLKFEISTATQQQLQRVQEVLNEVNSINEWKIAPYVNGYLVSLQGVNMQIVNILTCISALGLDAERLYEE</sequence>
<dbReference type="Proteomes" id="UP000326921">
    <property type="component" value="Chromosome"/>
</dbReference>
<name>A0A5Q0QET2_9SPHI</name>
<dbReference type="EMBL" id="CP045652">
    <property type="protein sequence ID" value="QGA27769.1"/>
    <property type="molecule type" value="Genomic_DNA"/>
</dbReference>
<accession>A0A5Q0QET2</accession>
<gene>
    <name evidence="1" type="ORF">GFH32_16210</name>
</gene>
<evidence type="ECO:0000313" key="1">
    <source>
        <dbReference type="EMBL" id="QGA27769.1"/>
    </source>
</evidence>
<protein>
    <submittedName>
        <fullName evidence="1">Uncharacterized protein</fullName>
    </submittedName>
</protein>
<reference evidence="1 2" key="1">
    <citation type="submission" date="2019-10" db="EMBL/GenBank/DDBJ databases">
        <authorList>
            <person name="Dong K."/>
        </authorList>
    </citation>
    <scope>NUCLEOTIDE SEQUENCE [LARGE SCALE GENOMIC DNA]</scope>
    <source>
        <strain evidence="2">dk4302</strain>
    </source>
</reference>